<name>A0A3N8QQF8_9BURK</name>
<evidence type="ECO:0000313" key="3">
    <source>
        <dbReference type="Proteomes" id="UP000269271"/>
    </source>
</evidence>
<feature type="chain" id="PRO_5018037010" evidence="1">
    <location>
        <begin position="19"/>
        <end position="111"/>
    </location>
</feature>
<accession>A0A3N8QQF8</accession>
<evidence type="ECO:0000256" key="1">
    <source>
        <dbReference type="SAM" id="SignalP"/>
    </source>
</evidence>
<organism evidence="2 3">
    <name type="scientific">Burkholderia contaminans</name>
    <dbReference type="NCBI Taxonomy" id="488447"/>
    <lineage>
        <taxon>Bacteria</taxon>
        <taxon>Pseudomonadati</taxon>
        <taxon>Pseudomonadota</taxon>
        <taxon>Betaproteobacteria</taxon>
        <taxon>Burkholderiales</taxon>
        <taxon>Burkholderiaceae</taxon>
        <taxon>Burkholderia</taxon>
        <taxon>Burkholderia cepacia complex</taxon>
    </lineage>
</organism>
<dbReference type="AlphaFoldDB" id="A0A3N8QQF8"/>
<comment type="caution">
    <text evidence="2">The sequence shown here is derived from an EMBL/GenBank/DDBJ whole genome shotgun (WGS) entry which is preliminary data.</text>
</comment>
<evidence type="ECO:0000313" key="2">
    <source>
        <dbReference type="EMBL" id="RQT26032.1"/>
    </source>
</evidence>
<gene>
    <name evidence="2" type="ORF">DF037_20290</name>
</gene>
<protein>
    <submittedName>
        <fullName evidence="2">Uncharacterized protein</fullName>
    </submittedName>
</protein>
<reference evidence="2 3" key="1">
    <citation type="submission" date="2018-08" db="EMBL/GenBank/DDBJ databases">
        <title>Comparative analysis of Burkholderia isolates from Puerto Rico.</title>
        <authorList>
            <person name="Hall C."/>
            <person name="Sahl J."/>
            <person name="Wagner D."/>
        </authorList>
    </citation>
    <scope>NUCLEOTIDE SEQUENCE [LARGE SCALE GENOMIC DNA]</scope>
    <source>
        <strain evidence="2 3">Bp9001</strain>
    </source>
</reference>
<dbReference type="RefSeq" id="WP_124618499.1">
    <property type="nucleotide sequence ID" value="NZ_QTQX01000013.1"/>
</dbReference>
<feature type="signal peptide" evidence="1">
    <location>
        <begin position="1"/>
        <end position="18"/>
    </location>
</feature>
<keyword evidence="1" id="KW-0732">Signal</keyword>
<dbReference type="EMBL" id="QTQX01000013">
    <property type="protein sequence ID" value="RQT26032.1"/>
    <property type="molecule type" value="Genomic_DNA"/>
</dbReference>
<sequence length="111" mass="12091">MRKMIAVALLAAASSAFALPPGNMVEFNNQVETCKAYGDQAVVYKMAAEKGAQPRISTNKYLAPIDQAIASEIYANLAAYDDMAAWKFGYSYCWDHIDSALRQMKADGAAE</sequence>
<dbReference type="Proteomes" id="UP000269271">
    <property type="component" value="Unassembled WGS sequence"/>
</dbReference>
<proteinExistence type="predicted"/>